<proteinExistence type="predicted"/>
<evidence type="ECO:0000313" key="2">
    <source>
        <dbReference type="EMBL" id="KKK45539.1"/>
    </source>
</evidence>
<reference evidence="2" key="1">
    <citation type="journal article" date="2015" name="Nature">
        <title>Complex archaea that bridge the gap between prokaryotes and eukaryotes.</title>
        <authorList>
            <person name="Spang A."/>
            <person name="Saw J.H."/>
            <person name="Jorgensen S.L."/>
            <person name="Zaremba-Niedzwiedzka K."/>
            <person name="Martijn J."/>
            <person name="Lind A.E."/>
            <person name="van Eijk R."/>
            <person name="Schleper C."/>
            <person name="Guy L."/>
            <person name="Ettema T.J."/>
        </authorList>
    </citation>
    <scope>NUCLEOTIDE SEQUENCE</scope>
</reference>
<dbReference type="InterPro" id="IPR010985">
    <property type="entry name" value="Ribbon_hlx_hlx"/>
</dbReference>
<accession>A0A0F8XU80</accession>
<dbReference type="GO" id="GO:0006355">
    <property type="term" value="P:regulation of DNA-templated transcription"/>
    <property type="evidence" value="ECO:0007669"/>
    <property type="project" value="InterPro"/>
</dbReference>
<dbReference type="SUPFAM" id="SSF47598">
    <property type="entry name" value="Ribbon-helix-helix"/>
    <property type="match status" value="1"/>
</dbReference>
<feature type="domain" description="Ribbon-helix-helix protein CopG" evidence="1">
    <location>
        <begin position="6"/>
        <end position="43"/>
    </location>
</feature>
<dbReference type="AlphaFoldDB" id="A0A0F8XU80"/>
<protein>
    <recommendedName>
        <fullName evidence="1">Ribbon-helix-helix protein CopG domain-containing protein</fullName>
    </recommendedName>
</protein>
<gene>
    <name evidence="2" type="ORF">LCGC14_3165350</name>
</gene>
<dbReference type="EMBL" id="LAZR01070082">
    <property type="protein sequence ID" value="KKK45539.1"/>
    <property type="molecule type" value="Genomic_DNA"/>
</dbReference>
<evidence type="ECO:0000259" key="1">
    <source>
        <dbReference type="Pfam" id="PF01402"/>
    </source>
</evidence>
<dbReference type="InterPro" id="IPR002145">
    <property type="entry name" value="CopG"/>
</dbReference>
<dbReference type="CDD" id="cd22231">
    <property type="entry name" value="RHH_NikR_HicB-like"/>
    <property type="match status" value="1"/>
</dbReference>
<dbReference type="Pfam" id="PF01402">
    <property type="entry name" value="RHH_1"/>
    <property type="match status" value="1"/>
</dbReference>
<dbReference type="InterPro" id="IPR013321">
    <property type="entry name" value="Arc_rbn_hlx_hlx"/>
</dbReference>
<sequence length="80" mass="9398">MPKSKIAITLDDGIVRRIDTLVRQRAYPNRSRAIEEAVREKLSRLERSRLAREVSKLDPEFERSLAEEGLSQDQVEWPEY</sequence>
<comment type="caution">
    <text evidence="2">The sequence shown here is derived from an EMBL/GenBank/DDBJ whole genome shotgun (WGS) entry which is preliminary data.</text>
</comment>
<name>A0A0F8XU80_9ZZZZ</name>
<dbReference type="Gene3D" id="1.10.1220.10">
    <property type="entry name" value="Met repressor-like"/>
    <property type="match status" value="1"/>
</dbReference>
<organism evidence="2">
    <name type="scientific">marine sediment metagenome</name>
    <dbReference type="NCBI Taxonomy" id="412755"/>
    <lineage>
        <taxon>unclassified sequences</taxon>
        <taxon>metagenomes</taxon>
        <taxon>ecological metagenomes</taxon>
    </lineage>
</organism>